<name>A0A270AR81_FAUOS</name>
<gene>
    <name evidence="3" type="ORF">CYJ96_06815</name>
</gene>
<evidence type="ECO:0000313" key="4">
    <source>
        <dbReference type="Proteomes" id="UP000234914"/>
    </source>
</evidence>
<dbReference type="InterPro" id="IPR057156">
    <property type="entry name" value="DUF7834"/>
</dbReference>
<evidence type="ECO:0000259" key="1">
    <source>
        <dbReference type="Pfam" id="PF03235"/>
    </source>
</evidence>
<reference evidence="3 4" key="1">
    <citation type="submission" date="2017-12" db="EMBL/GenBank/DDBJ databases">
        <title>Phylogenetic diversity of female urinary microbiome.</title>
        <authorList>
            <person name="Thomas-White K."/>
            <person name="Wolfe A.J."/>
        </authorList>
    </citation>
    <scope>NUCLEOTIDE SEQUENCE [LARGE SCALE GENOMIC DNA]</scope>
    <source>
        <strain evidence="3 4">UMB0416</strain>
    </source>
</reference>
<feature type="domain" description="GmrSD restriction endonucleases N-terminal" evidence="1">
    <location>
        <begin position="16"/>
        <end position="180"/>
    </location>
</feature>
<dbReference type="PANTHER" id="PTHR35149">
    <property type="entry name" value="SLL5132 PROTEIN"/>
    <property type="match status" value="1"/>
</dbReference>
<organism evidence="3 4">
    <name type="scientific">Faucicola osloensis</name>
    <name type="common">Moraxella osloensis</name>
    <dbReference type="NCBI Taxonomy" id="34062"/>
    <lineage>
        <taxon>Bacteria</taxon>
        <taxon>Pseudomonadati</taxon>
        <taxon>Pseudomonadota</taxon>
        <taxon>Gammaproteobacteria</taxon>
        <taxon>Moraxellales</taxon>
        <taxon>Moraxellaceae</taxon>
        <taxon>Faucicola</taxon>
    </lineage>
</organism>
<dbReference type="EMBL" id="PKJS01000007">
    <property type="protein sequence ID" value="PKZ68860.1"/>
    <property type="molecule type" value="Genomic_DNA"/>
</dbReference>
<dbReference type="PANTHER" id="PTHR35149:SF2">
    <property type="entry name" value="DUF262 DOMAIN-CONTAINING PROTEIN"/>
    <property type="match status" value="1"/>
</dbReference>
<feature type="domain" description="DUF7834" evidence="2">
    <location>
        <begin position="191"/>
        <end position="423"/>
    </location>
</feature>
<evidence type="ECO:0000313" key="3">
    <source>
        <dbReference type="EMBL" id="PKZ68860.1"/>
    </source>
</evidence>
<comment type="caution">
    <text evidence="3">The sequence shown here is derived from an EMBL/GenBank/DDBJ whole genome shotgun (WGS) entry which is preliminary data.</text>
</comment>
<proteinExistence type="predicted"/>
<protein>
    <submittedName>
        <fullName evidence="3">DUF262 domain-containing protein</fullName>
    </submittedName>
</protein>
<sequence>MPDNQNPNYEIKTIVEIFKQENLTIPEYQRPYKWTVKNTNQLIDDILLHQEKSKYRLGTMVVHNNNGELEIVDGQQRFITILLIAKVLSDSNFLDKDISYFLTHLKFSNTISHKNIARNYQAVISRASDIVNEKFAKFFSERCEMVQIILKSESEAFQFFDSQNARGKDLEPHDLLKAFHLREMNDSDSSEKIAVVSQWENIKSEDLAELFALYLYPIRQWSKRQSARYFSKSDIDIFKGINLKKSPAYPYAQILRMLESFTQHYKNSPDRLFDNQEVNFPFQLSQTMIDGRHFFDMVSYYQNSKNKLFNRLKENEQTNRIISTLDNQEYKYRTGDKYVRRLFDSAVFCYWDKFGLIEIEKAVKVIFLWAYQIRLTQQSVFIESIDNHARKDLMLFNKIYEATHPKEITQLLVNFKIESKAKNSESVINLAKEFQGIKNEK</sequence>
<dbReference type="Proteomes" id="UP000234914">
    <property type="component" value="Unassembled WGS sequence"/>
</dbReference>
<dbReference type="RefSeq" id="WP_060995970.1">
    <property type="nucleotide sequence ID" value="NZ_JAHXPO010000012.1"/>
</dbReference>
<dbReference type="AlphaFoldDB" id="A0A270AR81"/>
<dbReference type="Pfam" id="PF25202">
    <property type="entry name" value="DUF7834"/>
    <property type="match status" value="1"/>
</dbReference>
<dbReference type="Pfam" id="PF03235">
    <property type="entry name" value="GmrSD_N"/>
    <property type="match status" value="1"/>
</dbReference>
<evidence type="ECO:0000259" key="2">
    <source>
        <dbReference type="Pfam" id="PF25202"/>
    </source>
</evidence>
<dbReference type="InterPro" id="IPR004919">
    <property type="entry name" value="GmrSD_N"/>
</dbReference>
<accession>A0A270AR81</accession>